<evidence type="ECO:0000313" key="13">
    <source>
        <dbReference type="EMBL" id="OXB22385.1"/>
    </source>
</evidence>
<proteinExistence type="inferred from homology"/>
<dbReference type="Gene3D" id="2.70.98.10">
    <property type="match status" value="1"/>
</dbReference>
<keyword evidence="5" id="KW-0106">Calcium</keyword>
<evidence type="ECO:0000256" key="4">
    <source>
        <dbReference type="ARBA" id="ARBA00011245"/>
    </source>
</evidence>
<comment type="subunit">
    <text evidence="4">Monomer.</text>
</comment>
<dbReference type="GO" id="GO:0006006">
    <property type="term" value="P:glucose metabolic process"/>
    <property type="evidence" value="ECO:0007669"/>
    <property type="project" value="TreeGrafter"/>
</dbReference>
<dbReference type="Pfam" id="PF01263">
    <property type="entry name" value="Aldose_epim"/>
    <property type="match status" value="1"/>
</dbReference>
<evidence type="ECO:0000256" key="11">
    <source>
        <dbReference type="PIRSR" id="PIRSR005096-3"/>
    </source>
</evidence>
<evidence type="ECO:0000256" key="1">
    <source>
        <dbReference type="ARBA" id="ARBA00001913"/>
    </source>
</evidence>
<dbReference type="NCBIfam" id="NF008277">
    <property type="entry name" value="PRK11055.1"/>
    <property type="match status" value="1"/>
</dbReference>
<evidence type="ECO:0000256" key="5">
    <source>
        <dbReference type="ARBA" id="ARBA00022837"/>
    </source>
</evidence>
<reference evidence="12" key="1">
    <citation type="submission" date="2016-09" db="EMBL/GenBank/DDBJ databases">
        <authorList>
            <person name="Capua I."/>
            <person name="De Benedictis P."/>
            <person name="Joannis T."/>
            <person name="Lombin L.H."/>
            <person name="Cattoli G."/>
        </authorList>
    </citation>
    <scope>NUCLEOTIDE SEQUENCE [LARGE SCALE GENOMIC DNA]</scope>
    <source>
        <strain evidence="12">MSU</strain>
    </source>
</reference>
<dbReference type="EMBL" id="MUHG01000002">
    <property type="protein sequence ID" value="OXB22385.1"/>
    <property type="molecule type" value="Genomic_DNA"/>
</dbReference>
<dbReference type="InterPro" id="IPR014718">
    <property type="entry name" value="GH-type_carb-bd"/>
</dbReference>
<feature type="binding site" evidence="11">
    <location>
        <begin position="195"/>
        <end position="197"/>
    </location>
    <ligand>
        <name>beta-D-galactose</name>
        <dbReference type="ChEBI" id="CHEBI:27667"/>
    </ligand>
</feature>
<dbReference type="InterPro" id="IPR008183">
    <property type="entry name" value="Aldose_1/G6P_1-epimerase"/>
</dbReference>
<accession>A0A1S1JDT8</accession>
<dbReference type="RefSeq" id="WP_070906168.1">
    <property type="nucleotide sequence ID" value="NZ_MIKE01000011.1"/>
</dbReference>
<comment type="catalytic activity">
    <reaction evidence="8">
        <text>alpha-D-glucose = beta-D-glucose</text>
        <dbReference type="Rhea" id="RHEA:10264"/>
        <dbReference type="ChEBI" id="CHEBI:15903"/>
        <dbReference type="ChEBI" id="CHEBI:17925"/>
        <dbReference type="EC" id="5.1.3.3"/>
    </reaction>
</comment>
<evidence type="ECO:0000313" key="12">
    <source>
        <dbReference type="EMBL" id="OHT46423.1"/>
    </source>
</evidence>
<comment type="pathway">
    <text evidence="2 8">Carbohydrate metabolism; hexose metabolism.</text>
</comment>
<dbReference type="GO" id="GO:0030246">
    <property type="term" value="F:carbohydrate binding"/>
    <property type="evidence" value="ECO:0007669"/>
    <property type="project" value="InterPro"/>
</dbReference>
<evidence type="ECO:0000256" key="8">
    <source>
        <dbReference type="PIRNR" id="PIRNR005096"/>
    </source>
</evidence>
<evidence type="ECO:0000256" key="10">
    <source>
        <dbReference type="PIRSR" id="PIRSR005096-2"/>
    </source>
</evidence>
<dbReference type="Proteomes" id="UP000198319">
    <property type="component" value="Unassembled WGS sequence"/>
</dbReference>
<dbReference type="EMBL" id="MIKE01000011">
    <property type="protein sequence ID" value="OHT46423.1"/>
    <property type="molecule type" value="Genomic_DNA"/>
</dbReference>
<evidence type="ECO:0000256" key="7">
    <source>
        <dbReference type="ARBA" id="ARBA00023277"/>
    </source>
</evidence>
<dbReference type="InterPro" id="IPR047215">
    <property type="entry name" value="Galactose_mutarotase-like"/>
</dbReference>
<dbReference type="AlphaFoldDB" id="A0A1S1JDT8"/>
<dbReference type="GO" id="GO:0033499">
    <property type="term" value="P:galactose catabolic process via UDP-galactose, Leloir pathway"/>
    <property type="evidence" value="ECO:0007669"/>
    <property type="project" value="TreeGrafter"/>
</dbReference>
<keyword evidence="6 8" id="KW-0413">Isomerase</keyword>
<dbReference type="GO" id="GO:0004034">
    <property type="term" value="F:aldose 1-epimerase activity"/>
    <property type="evidence" value="ECO:0007669"/>
    <property type="project" value="UniProtKB-EC"/>
</dbReference>
<evidence type="ECO:0000256" key="3">
    <source>
        <dbReference type="ARBA" id="ARBA00006206"/>
    </source>
</evidence>
<sequence>MNIKQISHLPNTSAMESFGLLPDNEEILSCELCNKNGMKAKIINYGATLTSLLIPVATGGVVDVVLGFDTLESYLASYHLPSAPYFGATVGRYAGRIDKGLFALNDQTFQLNTNNNGNALHGGNIGFGQKTWNITHITSGDNPSITLSLLSQNLEENYPGALQVDLTYTLTEENELKLEYKATSTEDTIVNLTHHTYFNLDGHDRNLLNQTLFIDSDKMLETDTENIPTGNFIALSNHDFDFRTAKKCPESIDNSFVIEPGKTVSATLSSAENNLQMKVITDQPSVHIYVGGNCFGSVKGKENANYHTFSGICFEAQNFPDAPNHKHFPNSVLRKGETYHQKTLYRFETIT</sequence>
<dbReference type="UniPathway" id="UPA00242"/>
<keyword evidence="7 8" id="KW-0119">Carbohydrate metabolism</keyword>
<organism evidence="12 14">
    <name type="scientific">Flavobacterium tructae</name>
    <dbReference type="NCBI Taxonomy" id="1114873"/>
    <lineage>
        <taxon>Bacteria</taxon>
        <taxon>Pseudomonadati</taxon>
        <taxon>Bacteroidota</taxon>
        <taxon>Flavobacteriia</taxon>
        <taxon>Flavobacteriales</taxon>
        <taxon>Flavobacteriaceae</taxon>
        <taxon>Flavobacterium</taxon>
    </lineage>
</organism>
<feature type="binding site" evidence="10">
    <location>
        <position position="253"/>
    </location>
    <ligand>
        <name>beta-D-galactose</name>
        <dbReference type="ChEBI" id="CHEBI:27667"/>
    </ligand>
</feature>
<evidence type="ECO:0000256" key="6">
    <source>
        <dbReference type="ARBA" id="ARBA00023235"/>
    </source>
</evidence>
<gene>
    <name evidence="13" type="ORF">B0A71_02690</name>
    <name evidence="12" type="ORF">BHE19_02645</name>
</gene>
<name>A0A1S1JDT8_9FLAO</name>
<evidence type="ECO:0000313" key="14">
    <source>
        <dbReference type="Proteomes" id="UP000180252"/>
    </source>
</evidence>
<keyword evidence="15" id="KW-1185">Reference proteome</keyword>
<protein>
    <recommendedName>
        <fullName evidence="8">Aldose 1-epimerase</fullName>
        <ecNumber evidence="8">5.1.3.3</ecNumber>
    </recommendedName>
</protein>
<dbReference type="Proteomes" id="UP000180252">
    <property type="component" value="Unassembled WGS sequence"/>
</dbReference>
<dbReference type="SUPFAM" id="SSF74650">
    <property type="entry name" value="Galactose mutarotase-like"/>
    <property type="match status" value="1"/>
</dbReference>
<dbReference type="PIRSF" id="PIRSF005096">
    <property type="entry name" value="GALM"/>
    <property type="match status" value="1"/>
</dbReference>
<comment type="cofactor">
    <cofactor evidence="1">
        <name>Ca(2+)</name>
        <dbReference type="ChEBI" id="CHEBI:29108"/>
    </cofactor>
</comment>
<dbReference type="InterPro" id="IPR011013">
    <property type="entry name" value="Gal_mutarotase_sf_dom"/>
</dbReference>
<evidence type="ECO:0000313" key="15">
    <source>
        <dbReference type="Proteomes" id="UP000198319"/>
    </source>
</evidence>
<dbReference type="CDD" id="cd09019">
    <property type="entry name" value="galactose_mutarotase_like"/>
    <property type="match status" value="1"/>
</dbReference>
<evidence type="ECO:0000256" key="9">
    <source>
        <dbReference type="PIRSR" id="PIRSR005096-1"/>
    </source>
</evidence>
<dbReference type="EC" id="5.1.3.3" evidence="8"/>
<reference evidence="14" key="2">
    <citation type="submission" date="2016-09" db="EMBL/GenBank/DDBJ databases">
        <authorList>
            <person name="Chen S."/>
            <person name="Walker E."/>
        </authorList>
    </citation>
    <scope>NUCLEOTIDE SEQUENCE [LARGE SCALE GENOMIC DNA]</scope>
    <source>
        <strain evidence="14">MSU</strain>
    </source>
</reference>
<reference evidence="13 15" key="3">
    <citation type="submission" date="2016-11" db="EMBL/GenBank/DDBJ databases">
        <title>Whole genomes of Flavobacteriaceae.</title>
        <authorList>
            <person name="Stine C."/>
            <person name="Li C."/>
            <person name="Tadesse D."/>
        </authorList>
    </citation>
    <scope>NUCLEOTIDE SEQUENCE [LARGE SCALE GENOMIC DNA]</scope>
    <source>
        <strain evidence="13 15">ATCC BAA-2541</strain>
    </source>
</reference>
<feature type="active site" description="Proton donor" evidence="9">
    <location>
        <position position="195"/>
    </location>
</feature>
<evidence type="ECO:0000256" key="2">
    <source>
        <dbReference type="ARBA" id="ARBA00005028"/>
    </source>
</evidence>
<dbReference type="InterPro" id="IPR015443">
    <property type="entry name" value="Aldose_1-epimerase"/>
</dbReference>
<dbReference type="PANTHER" id="PTHR10091:SF0">
    <property type="entry name" value="GALACTOSE MUTAROTASE"/>
    <property type="match status" value="1"/>
</dbReference>
<feature type="active site" description="Proton acceptor" evidence="9">
    <location>
        <position position="315"/>
    </location>
</feature>
<dbReference type="STRING" id="1278819.BHE19_02645"/>
<dbReference type="OrthoDB" id="9779408at2"/>
<comment type="similarity">
    <text evidence="3 8">Belongs to the aldose epimerase family.</text>
</comment>
<comment type="caution">
    <text evidence="12">The sequence shown here is derived from an EMBL/GenBank/DDBJ whole genome shotgun (WGS) entry which is preliminary data.</text>
</comment>
<dbReference type="PANTHER" id="PTHR10091">
    <property type="entry name" value="ALDOSE-1-EPIMERASE"/>
    <property type="match status" value="1"/>
</dbReference>